<evidence type="ECO:0000313" key="2">
    <source>
        <dbReference type="EMBL" id="BAS70188.1"/>
    </source>
</evidence>
<feature type="region of interest" description="Disordered" evidence="1">
    <location>
        <begin position="14"/>
        <end position="40"/>
    </location>
</feature>
<dbReference type="EMBL" id="AP014957">
    <property type="protein sequence ID" value="BAS70188.1"/>
    <property type="molecule type" value="Genomic_DNA"/>
</dbReference>
<protein>
    <submittedName>
        <fullName evidence="2">Os01g0127700 protein</fullName>
    </submittedName>
</protein>
<dbReference type="Gene3D" id="3.30.200.20">
    <property type="entry name" value="Phosphorylase Kinase, domain 1"/>
    <property type="match status" value="1"/>
</dbReference>
<evidence type="ECO:0000313" key="3">
    <source>
        <dbReference type="Proteomes" id="UP000059680"/>
    </source>
</evidence>
<reference evidence="3" key="1">
    <citation type="journal article" date="2005" name="Nature">
        <title>The map-based sequence of the rice genome.</title>
        <authorList>
            <consortium name="International rice genome sequencing project (IRGSP)"/>
            <person name="Matsumoto T."/>
            <person name="Wu J."/>
            <person name="Kanamori H."/>
            <person name="Katayose Y."/>
            <person name="Fujisawa M."/>
            <person name="Namiki N."/>
            <person name="Mizuno H."/>
            <person name="Yamamoto K."/>
            <person name="Antonio B.A."/>
            <person name="Baba T."/>
            <person name="Sakata K."/>
            <person name="Nagamura Y."/>
            <person name="Aoki H."/>
            <person name="Arikawa K."/>
            <person name="Arita K."/>
            <person name="Bito T."/>
            <person name="Chiden Y."/>
            <person name="Fujitsuka N."/>
            <person name="Fukunaka R."/>
            <person name="Hamada M."/>
            <person name="Harada C."/>
            <person name="Hayashi A."/>
            <person name="Hijishita S."/>
            <person name="Honda M."/>
            <person name="Hosokawa S."/>
            <person name="Ichikawa Y."/>
            <person name="Idonuma A."/>
            <person name="Iijima M."/>
            <person name="Ikeda M."/>
            <person name="Ikeno M."/>
            <person name="Ito K."/>
            <person name="Ito S."/>
            <person name="Ito T."/>
            <person name="Ito Y."/>
            <person name="Ito Y."/>
            <person name="Iwabuchi A."/>
            <person name="Kamiya K."/>
            <person name="Karasawa W."/>
            <person name="Kurita K."/>
            <person name="Katagiri S."/>
            <person name="Kikuta A."/>
            <person name="Kobayashi H."/>
            <person name="Kobayashi N."/>
            <person name="Machita K."/>
            <person name="Maehara T."/>
            <person name="Masukawa M."/>
            <person name="Mizubayashi T."/>
            <person name="Mukai Y."/>
            <person name="Nagasaki H."/>
            <person name="Nagata Y."/>
            <person name="Naito S."/>
            <person name="Nakashima M."/>
            <person name="Nakama Y."/>
            <person name="Nakamichi Y."/>
            <person name="Nakamura M."/>
            <person name="Meguro A."/>
            <person name="Negishi M."/>
            <person name="Ohta I."/>
            <person name="Ohta T."/>
            <person name="Okamoto M."/>
            <person name="Ono N."/>
            <person name="Saji S."/>
            <person name="Sakaguchi M."/>
            <person name="Sakai K."/>
            <person name="Shibata M."/>
            <person name="Shimokawa T."/>
            <person name="Song J."/>
            <person name="Takazaki Y."/>
            <person name="Terasawa K."/>
            <person name="Tsugane M."/>
            <person name="Tsuji K."/>
            <person name="Ueda S."/>
            <person name="Waki K."/>
            <person name="Yamagata H."/>
            <person name="Yamamoto M."/>
            <person name="Yamamoto S."/>
            <person name="Yamane H."/>
            <person name="Yoshiki S."/>
            <person name="Yoshihara R."/>
            <person name="Yukawa K."/>
            <person name="Zhong H."/>
            <person name="Yano M."/>
            <person name="Yuan Q."/>
            <person name="Ouyang S."/>
            <person name="Liu J."/>
            <person name="Jones K.M."/>
            <person name="Gansberger K."/>
            <person name="Moffat K."/>
            <person name="Hill J."/>
            <person name="Bera J."/>
            <person name="Fadrosh D."/>
            <person name="Jin S."/>
            <person name="Johri S."/>
            <person name="Kim M."/>
            <person name="Overton L."/>
            <person name="Reardon M."/>
            <person name="Tsitrin T."/>
            <person name="Vuong H."/>
            <person name="Weaver B."/>
            <person name="Ciecko A."/>
            <person name="Tallon L."/>
            <person name="Jackson J."/>
            <person name="Pai G."/>
            <person name="Aken S.V."/>
            <person name="Utterback T."/>
            <person name="Reidmuller S."/>
            <person name="Feldblyum T."/>
            <person name="Hsiao J."/>
            <person name="Zismann V."/>
            <person name="Iobst S."/>
            <person name="de Vazeille A.R."/>
            <person name="Buell C.R."/>
            <person name="Ying K."/>
            <person name="Li Y."/>
            <person name="Lu T."/>
            <person name="Huang Y."/>
            <person name="Zhao Q."/>
            <person name="Feng Q."/>
            <person name="Zhang L."/>
            <person name="Zhu J."/>
            <person name="Weng Q."/>
            <person name="Mu J."/>
            <person name="Lu Y."/>
            <person name="Fan D."/>
            <person name="Liu Y."/>
            <person name="Guan J."/>
            <person name="Zhang Y."/>
            <person name="Yu S."/>
            <person name="Liu X."/>
            <person name="Zhang Y."/>
            <person name="Hong G."/>
            <person name="Han B."/>
            <person name="Choisne N."/>
            <person name="Demange N."/>
            <person name="Orjeda G."/>
            <person name="Samain S."/>
            <person name="Cattolico L."/>
            <person name="Pelletier E."/>
            <person name="Couloux A."/>
            <person name="Segurens B."/>
            <person name="Wincker P."/>
            <person name="D'Hont A."/>
            <person name="Scarpelli C."/>
            <person name="Weissenbach J."/>
            <person name="Salanoubat M."/>
            <person name="Quetier F."/>
            <person name="Yu Y."/>
            <person name="Kim H.R."/>
            <person name="Rambo T."/>
            <person name="Currie J."/>
            <person name="Collura K."/>
            <person name="Luo M."/>
            <person name="Yang T."/>
            <person name="Ammiraju J.S.S."/>
            <person name="Engler F."/>
            <person name="Soderlund C."/>
            <person name="Wing R.A."/>
            <person name="Palmer L.E."/>
            <person name="de la Bastide M."/>
            <person name="Spiegel L."/>
            <person name="Nascimento L."/>
            <person name="Zutavern T."/>
            <person name="O'Shaughnessy A."/>
            <person name="Dike S."/>
            <person name="Dedhia N."/>
            <person name="Preston R."/>
            <person name="Balija V."/>
            <person name="McCombie W.R."/>
            <person name="Chow T."/>
            <person name="Chen H."/>
            <person name="Chung M."/>
            <person name="Chen C."/>
            <person name="Shaw J."/>
            <person name="Wu H."/>
            <person name="Hsiao K."/>
            <person name="Chao Y."/>
            <person name="Chu M."/>
            <person name="Cheng C."/>
            <person name="Hour A."/>
            <person name="Lee P."/>
            <person name="Lin S."/>
            <person name="Lin Y."/>
            <person name="Liou J."/>
            <person name="Liu S."/>
            <person name="Hsing Y."/>
            <person name="Raghuvanshi S."/>
            <person name="Mohanty A."/>
            <person name="Bharti A.K."/>
            <person name="Gaur A."/>
            <person name="Gupta V."/>
            <person name="Kumar D."/>
            <person name="Ravi V."/>
            <person name="Vij S."/>
            <person name="Kapur A."/>
            <person name="Khurana P."/>
            <person name="Khurana P."/>
            <person name="Khurana J.P."/>
            <person name="Tyagi A.K."/>
            <person name="Gaikwad K."/>
            <person name="Singh A."/>
            <person name="Dalal V."/>
            <person name="Srivastava S."/>
            <person name="Dixit A."/>
            <person name="Pal A.K."/>
            <person name="Ghazi I.A."/>
            <person name="Yadav M."/>
            <person name="Pandit A."/>
            <person name="Bhargava A."/>
            <person name="Sureshbabu K."/>
            <person name="Batra K."/>
            <person name="Sharma T.R."/>
            <person name="Mohapatra T."/>
            <person name="Singh N.K."/>
            <person name="Messing J."/>
            <person name="Nelson A.B."/>
            <person name="Fuks G."/>
            <person name="Kavchok S."/>
            <person name="Keizer G."/>
            <person name="Linton E."/>
            <person name="Llaca V."/>
            <person name="Song R."/>
            <person name="Tanyolac B."/>
            <person name="Young S."/>
            <person name="Ho-Il K."/>
            <person name="Hahn J.H."/>
            <person name="Sangsakoo G."/>
            <person name="Vanavichit A."/>
            <person name="de Mattos Luiz.A.T."/>
            <person name="Zimmer P.D."/>
            <person name="Malone G."/>
            <person name="Dellagostin O."/>
            <person name="de Oliveira A.C."/>
            <person name="Bevan M."/>
            <person name="Bancroft I."/>
            <person name="Minx P."/>
            <person name="Cordum H."/>
            <person name="Wilson R."/>
            <person name="Cheng Z."/>
            <person name="Jin W."/>
            <person name="Jiang J."/>
            <person name="Leong S.A."/>
            <person name="Iwama H."/>
            <person name="Gojobori T."/>
            <person name="Itoh T."/>
            <person name="Niimura Y."/>
            <person name="Fujii Y."/>
            <person name="Habara T."/>
            <person name="Sakai H."/>
            <person name="Sato Y."/>
            <person name="Wilson G."/>
            <person name="Kumar K."/>
            <person name="McCouch S."/>
            <person name="Juretic N."/>
            <person name="Hoen D."/>
            <person name="Wright S."/>
            <person name="Bruskiewich R."/>
            <person name="Bureau T."/>
            <person name="Miyao A."/>
            <person name="Hirochika H."/>
            <person name="Nishikawa T."/>
            <person name="Kadowaki K."/>
            <person name="Sugiura M."/>
            <person name="Burr B."/>
            <person name="Sasaki T."/>
        </authorList>
    </citation>
    <scope>NUCLEOTIDE SEQUENCE [LARGE SCALE GENOMIC DNA]</scope>
    <source>
        <strain evidence="3">cv. Nipponbare</strain>
    </source>
</reference>
<organism evidence="2 3">
    <name type="scientific">Oryza sativa subsp. japonica</name>
    <name type="common">Rice</name>
    <dbReference type="NCBI Taxonomy" id="39947"/>
    <lineage>
        <taxon>Eukaryota</taxon>
        <taxon>Viridiplantae</taxon>
        <taxon>Streptophyta</taxon>
        <taxon>Embryophyta</taxon>
        <taxon>Tracheophyta</taxon>
        <taxon>Spermatophyta</taxon>
        <taxon>Magnoliopsida</taxon>
        <taxon>Liliopsida</taxon>
        <taxon>Poales</taxon>
        <taxon>Poaceae</taxon>
        <taxon>BOP clade</taxon>
        <taxon>Oryzoideae</taxon>
        <taxon>Oryzeae</taxon>
        <taxon>Oryzinae</taxon>
        <taxon>Oryza</taxon>
        <taxon>Oryza sativa</taxon>
    </lineage>
</organism>
<keyword evidence="4" id="KW-1267">Proteomics identification</keyword>
<dbReference type="Gramene" id="Os01t0127700-01">
    <property type="protein sequence ID" value="Os01t0127700-01"/>
    <property type="gene ID" value="Os01g0127700"/>
</dbReference>
<feature type="compositionally biased region" description="Gly residues" evidence="1">
    <location>
        <begin position="27"/>
        <end position="38"/>
    </location>
</feature>
<dbReference type="STRING" id="39947.A0A0P0UXF5"/>
<name>A0A0P0UXF5_ORYSJ</name>
<dbReference type="InterPro" id="IPR011009">
    <property type="entry name" value="Kinase-like_dom_sf"/>
</dbReference>
<dbReference type="Proteomes" id="UP000059680">
    <property type="component" value="Chromosome 1"/>
</dbReference>
<reference evidence="2 3" key="2">
    <citation type="journal article" date="2013" name="Plant Cell Physiol.">
        <title>Rice Annotation Project Database (RAP-DB): an integrative and interactive database for rice genomics.</title>
        <authorList>
            <person name="Sakai H."/>
            <person name="Lee S.S."/>
            <person name="Tanaka T."/>
            <person name="Numa H."/>
            <person name="Kim J."/>
            <person name="Kawahara Y."/>
            <person name="Wakimoto H."/>
            <person name="Yang C.C."/>
            <person name="Iwamoto M."/>
            <person name="Abe T."/>
            <person name="Yamada Y."/>
            <person name="Muto A."/>
            <person name="Inokuchi H."/>
            <person name="Ikemura T."/>
            <person name="Matsumoto T."/>
            <person name="Sasaki T."/>
            <person name="Itoh T."/>
        </authorList>
    </citation>
    <scope>NUCLEOTIDE SEQUENCE [LARGE SCALE GENOMIC DNA]</scope>
    <source>
        <strain evidence="3">cv. Nipponbare</strain>
    </source>
</reference>
<evidence type="ECO:0000256" key="1">
    <source>
        <dbReference type="SAM" id="MobiDB-lite"/>
    </source>
</evidence>
<reference evidence="2 3" key="3">
    <citation type="journal article" date="2013" name="Rice">
        <title>Improvement of the Oryza sativa Nipponbare reference genome using next generation sequence and optical map data.</title>
        <authorList>
            <person name="Kawahara Y."/>
            <person name="de la Bastide M."/>
            <person name="Hamilton J.P."/>
            <person name="Kanamori H."/>
            <person name="McCombie W.R."/>
            <person name="Ouyang S."/>
            <person name="Schwartz D.C."/>
            <person name="Tanaka T."/>
            <person name="Wu J."/>
            <person name="Zhou S."/>
            <person name="Childs K.L."/>
            <person name="Davidson R.M."/>
            <person name="Lin H."/>
            <person name="Quesada-Ocampo L."/>
            <person name="Vaillancourt B."/>
            <person name="Sakai H."/>
            <person name="Lee S.S."/>
            <person name="Kim J."/>
            <person name="Numa H."/>
            <person name="Itoh T."/>
            <person name="Buell C.R."/>
            <person name="Matsumoto T."/>
        </authorList>
    </citation>
    <scope>NUCLEOTIDE SEQUENCE [LARGE SCALE GENOMIC DNA]</scope>
    <source>
        <strain evidence="3">cv. Nipponbare</strain>
    </source>
</reference>
<dbReference type="AlphaFoldDB" id="A0A0P0UXF5"/>
<dbReference type="PaxDb" id="39947-A0A0P0UXF5"/>
<gene>
    <name evidence="2" type="ordered locus">Os01g0127700</name>
    <name evidence="2" type="ORF">OSNPB_010127700</name>
</gene>
<accession>A0A0P0UXF5</accession>
<dbReference type="SUPFAM" id="SSF56112">
    <property type="entry name" value="Protein kinase-like (PK-like)"/>
    <property type="match status" value="1"/>
</dbReference>
<dbReference type="InParanoid" id="A0A0P0UXF5"/>
<proteinExistence type="evidence at protein level"/>
<evidence type="ECO:0007829" key="4">
    <source>
        <dbReference type="PeptideAtlas" id="A0A0P0UXF5"/>
    </source>
</evidence>
<keyword evidence="3" id="KW-1185">Reference proteome</keyword>
<sequence>MPWSCGWCGRWRRSSGGRGGGADREANGGGGGGGGGAASGREEEQWSLFIELPVLEAATRGFSDDNLLGRGGFGPVYKACFLLPSHRPLSPWLCFAARLLPCFACGIHLTLTKTGFLLVGQQSHSLLSILILSFSPTKTTQMIDLTLSMYG</sequence>